<dbReference type="Proteomes" id="UP000193560">
    <property type="component" value="Unassembled WGS sequence"/>
</dbReference>
<dbReference type="PANTHER" id="PTHR47766:SF1">
    <property type="entry name" value="PROTEIN EFR3"/>
    <property type="match status" value="1"/>
</dbReference>
<organism evidence="3 4">
    <name type="scientific">Absidia repens</name>
    <dbReference type="NCBI Taxonomy" id="90262"/>
    <lineage>
        <taxon>Eukaryota</taxon>
        <taxon>Fungi</taxon>
        <taxon>Fungi incertae sedis</taxon>
        <taxon>Mucoromycota</taxon>
        <taxon>Mucoromycotina</taxon>
        <taxon>Mucoromycetes</taxon>
        <taxon>Mucorales</taxon>
        <taxon>Cunninghamellaceae</taxon>
        <taxon>Absidia</taxon>
    </lineage>
</organism>
<name>A0A1X2IKF9_9FUNG</name>
<protein>
    <recommendedName>
        <fullName evidence="5">Protein EFR3</fullName>
    </recommendedName>
</protein>
<comment type="caution">
    <text evidence="3">The sequence shown here is derived from an EMBL/GenBank/DDBJ whole genome shotgun (WGS) entry which is preliminary data.</text>
</comment>
<dbReference type="GO" id="GO:0072659">
    <property type="term" value="P:protein localization to plasma membrane"/>
    <property type="evidence" value="ECO:0007669"/>
    <property type="project" value="InterPro"/>
</dbReference>
<dbReference type="EMBL" id="MCGE01000009">
    <property type="protein sequence ID" value="ORZ18034.1"/>
    <property type="molecule type" value="Genomic_DNA"/>
</dbReference>
<evidence type="ECO:0000313" key="3">
    <source>
        <dbReference type="EMBL" id="ORZ18034.1"/>
    </source>
</evidence>
<accession>A0A1X2IKF9</accession>
<gene>
    <name evidence="3" type="ORF">BCR42DRAFT_412999</name>
</gene>
<keyword evidence="4" id="KW-1185">Reference proteome</keyword>
<dbReference type="STRING" id="90262.A0A1X2IKF9"/>
<dbReference type="PANTHER" id="PTHR47766">
    <property type="entry name" value="PROTEIN EFR3"/>
    <property type="match status" value="1"/>
</dbReference>
<dbReference type="OrthoDB" id="19232at2759"/>
<dbReference type="AlphaFoldDB" id="A0A1X2IKF9"/>
<evidence type="ECO:0000313" key="4">
    <source>
        <dbReference type="Proteomes" id="UP000193560"/>
    </source>
</evidence>
<reference evidence="3 4" key="1">
    <citation type="submission" date="2016-07" db="EMBL/GenBank/DDBJ databases">
        <title>Pervasive Adenine N6-methylation of Active Genes in Fungi.</title>
        <authorList>
            <consortium name="DOE Joint Genome Institute"/>
            <person name="Mondo S.J."/>
            <person name="Dannebaum R.O."/>
            <person name="Kuo R.C."/>
            <person name="Labutti K."/>
            <person name="Haridas S."/>
            <person name="Kuo A."/>
            <person name="Salamov A."/>
            <person name="Ahrendt S.R."/>
            <person name="Lipzen A."/>
            <person name="Sullivan W."/>
            <person name="Andreopoulos W.B."/>
            <person name="Clum A."/>
            <person name="Lindquist E."/>
            <person name="Daum C."/>
            <person name="Ramamoorthy G.K."/>
            <person name="Gryganskyi A."/>
            <person name="Culley D."/>
            <person name="Magnuson J.K."/>
            <person name="James T.Y."/>
            <person name="O'Malley M.A."/>
            <person name="Stajich J.E."/>
            <person name="Spatafora J.W."/>
            <person name="Visel A."/>
            <person name="Grigoriev I.V."/>
        </authorList>
    </citation>
    <scope>NUCLEOTIDE SEQUENCE [LARGE SCALE GENOMIC DNA]</scope>
    <source>
        <strain evidence="3 4">NRRL 1336</strain>
    </source>
</reference>
<evidence type="ECO:0000256" key="2">
    <source>
        <dbReference type="SAM" id="MobiDB-lite"/>
    </source>
</evidence>
<dbReference type="InterPro" id="IPR039786">
    <property type="entry name" value="EFR3"/>
</dbReference>
<dbReference type="Pfam" id="PF21072">
    <property type="entry name" value="EFR3"/>
    <property type="match status" value="1"/>
</dbReference>
<feature type="region of interest" description="Disordered" evidence="2">
    <location>
        <begin position="906"/>
        <end position="926"/>
    </location>
</feature>
<sequence>MVGCCGRFRFRYIKHARLVNNCYPQKVGQVEPRPAELSYLTFYASSRPAKLTKVGTYLCQKVKYDIRKGRKENNKVSLLILKALIQSCNRDLSLFCRSAVVLLTDILDTRDMDLIDSACDTFYVFCSYYDGANLGVDPVFTNDYENIVKRFATFAVYLNDETCLGLQMRYSGHRALAAIVNSTAINSNDITVILDTLIPPLLATVEPASQSAWSLAKSVPSIDVRSSVFALENLTIGWIQQLAAQTLSLLFSLSNGTGVRASLATCKEYYSVKQKWWPTEFCESISELVLQSIQPQYRYLMLMNVLYYLHQHVDMTDVSQVDRFVGNVAILRAILTSNLQLMGIPVLELLTALYTLMMRSLTKTGTIYDSKPTTQHPEELKHYSVQHDLFESIVGLASQSYYANQWNDIISYIIAKLRSTSSYSGRSHGGNENTLSDNNNSNEKRIHDDVPDYLYQQCSVRFLDIFQANAIKALEDEPADANTTFTVEIWTPGLEILYDSYQDIRLKFADTLIHFLNATLKENSYYLSCLYTSFHQGHPNFIHQLLNSIFVWSRLDNLDSRDIMAIYQLLCCIPKRFNGYGIIRTVPFIFALQNFAEEYVDSSEGAPPEDVDIDDVMENPRTMTAISAIEDSNGDRMTAKKSDGADCDVDATKTIDNQPISADDSMIPGVPNDKNEKMMIPIEGNQPAQKINQQLHQSTDHNTSQKIQLQCSLAAITLEWMIIVAKATSMNQLLDYVKSIKNDRREQQQIPRLDLSITPTVDASIIDEKDDELNKVTEWMDRQKVIEAILEEGKLQDSNGTTDMNLEDKLYVEWGSDAYNNQEKSFRIEIDDSNTANTKPKLTPAITNSNLQHHQNTDKSVINVENLKGALAAQLLGNEQNEDQSTQNIQDHSQVKNELDHLLSGLHSSVPSTTRDPSVSLVNPPY</sequence>
<dbReference type="InterPro" id="IPR049150">
    <property type="entry name" value="EFR3_HEAT-like_rpt"/>
</dbReference>
<evidence type="ECO:0008006" key="5">
    <source>
        <dbReference type="Google" id="ProtNLM"/>
    </source>
</evidence>
<evidence type="ECO:0000256" key="1">
    <source>
        <dbReference type="ARBA" id="ARBA00010216"/>
    </source>
</evidence>
<comment type="similarity">
    <text evidence="1">Belongs to the EFR3 family.</text>
</comment>
<proteinExistence type="inferred from homology"/>